<keyword evidence="3" id="KW-1185">Reference proteome</keyword>
<dbReference type="AlphaFoldDB" id="E8N527"/>
<evidence type="ECO:0000259" key="1">
    <source>
        <dbReference type="PROSITE" id="PS50006"/>
    </source>
</evidence>
<evidence type="ECO:0000313" key="3">
    <source>
        <dbReference type="Proteomes" id="UP000008922"/>
    </source>
</evidence>
<dbReference type="SMART" id="SM00240">
    <property type="entry name" value="FHA"/>
    <property type="match status" value="1"/>
</dbReference>
<dbReference type="EMBL" id="AP012029">
    <property type="protein sequence ID" value="BAJ63541.1"/>
    <property type="molecule type" value="Genomic_DNA"/>
</dbReference>
<dbReference type="PROSITE" id="PS50006">
    <property type="entry name" value="FHA_DOMAIN"/>
    <property type="match status" value="1"/>
</dbReference>
<protein>
    <recommendedName>
        <fullName evidence="1">FHA domain-containing protein</fullName>
    </recommendedName>
</protein>
<dbReference type="Proteomes" id="UP000008922">
    <property type="component" value="Chromosome"/>
</dbReference>
<gene>
    <name evidence="2" type="ordered locus">ANT_15130</name>
</gene>
<dbReference type="InterPro" id="IPR000253">
    <property type="entry name" value="FHA_dom"/>
</dbReference>
<dbReference type="InterPro" id="IPR050923">
    <property type="entry name" value="Cell_Proc_Reg/RNA_Proc"/>
</dbReference>
<dbReference type="SUPFAM" id="SSF49879">
    <property type="entry name" value="SMAD/FHA domain"/>
    <property type="match status" value="1"/>
</dbReference>
<dbReference type="STRING" id="926569.ANT_15130"/>
<dbReference type="KEGG" id="atm:ANT_15130"/>
<feature type="domain" description="FHA" evidence="1">
    <location>
        <begin position="87"/>
        <end position="146"/>
    </location>
</feature>
<dbReference type="PANTHER" id="PTHR23308">
    <property type="entry name" value="NUCLEAR INHIBITOR OF PROTEIN PHOSPHATASE-1"/>
    <property type="match status" value="1"/>
</dbReference>
<dbReference type="CDD" id="cd00060">
    <property type="entry name" value="FHA"/>
    <property type="match status" value="1"/>
</dbReference>
<sequence length="173" mass="18847">MIKCPNCHHEELPGSLYCSECGAQLVVSQTTTTQHIQRNPSDVLVVTPPTQTPSKPGIYPEGEAEFKVLLSFVDSGKVIELSGQNEYTLGRTSEGQPILPDIDLSPYDAYSKGVSRLHAALKIQSHRVVITDLGSSNGTRVNGQKIVPHVDYPLNHGDMISLGKFALQILIKK</sequence>
<dbReference type="Gene3D" id="2.60.200.20">
    <property type="match status" value="1"/>
</dbReference>
<name>E8N527_ANATU</name>
<proteinExistence type="predicted"/>
<organism evidence="2 3">
    <name type="scientific">Anaerolinea thermophila (strain DSM 14523 / JCM 11388 / NBRC 100420 / UNI-1)</name>
    <dbReference type="NCBI Taxonomy" id="926569"/>
    <lineage>
        <taxon>Bacteria</taxon>
        <taxon>Bacillati</taxon>
        <taxon>Chloroflexota</taxon>
        <taxon>Anaerolineae</taxon>
        <taxon>Anaerolineales</taxon>
        <taxon>Anaerolineaceae</taxon>
        <taxon>Anaerolinea</taxon>
    </lineage>
</organism>
<dbReference type="OrthoDB" id="9815925at2"/>
<reference evidence="2 3" key="1">
    <citation type="submission" date="2010-12" db="EMBL/GenBank/DDBJ databases">
        <title>Whole genome sequence of Anaerolinea thermophila UNI-1.</title>
        <authorList>
            <person name="Narita-Yamada S."/>
            <person name="Kishi E."/>
            <person name="Watanabe Y."/>
            <person name="Takasaki K."/>
            <person name="Ankai A."/>
            <person name="Oguchi A."/>
            <person name="Fukui S."/>
            <person name="Takahashi M."/>
            <person name="Yashiro I."/>
            <person name="Hosoyama A."/>
            <person name="Sekiguchi Y."/>
            <person name="Hanada S."/>
            <person name="Fujita N."/>
        </authorList>
    </citation>
    <scope>NUCLEOTIDE SEQUENCE [LARGE SCALE GENOMIC DNA]</scope>
    <source>
        <strain evidence="3">DSM 14523 / JCM 11388 / NBRC 100420 / UNI-1</strain>
    </source>
</reference>
<dbReference type="Pfam" id="PF00498">
    <property type="entry name" value="FHA"/>
    <property type="match status" value="1"/>
</dbReference>
<dbReference type="InParanoid" id="E8N527"/>
<dbReference type="eggNOG" id="COG1716">
    <property type="taxonomic scope" value="Bacteria"/>
</dbReference>
<dbReference type="InterPro" id="IPR008984">
    <property type="entry name" value="SMAD_FHA_dom_sf"/>
</dbReference>
<dbReference type="HOGENOM" id="CLU_101290_0_0_0"/>
<dbReference type="RefSeq" id="WP_013559923.1">
    <property type="nucleotide sequence ID" value="NC_014960.1"/>
</dbReference>
<evidence type="ECO:0000313" key="2">
    <source>
        <dbReference type="EMBL" id="BAJ63541.1"/>
    </source>
</evidence>
<accession>E8N527</accession>